<dbReference type="EMBL" id="CM010719">
    <property type="protein sequence ID" value="RZC61070.1"/>
    <property type="molecule type" value="Genomic_DNA"/>
</dbReference>
<feature type="coiled-coil region" evidence="1">
    <location>
        <begin position="15"/>
        <end position="49"/>
    </location>
</feature>
<dbReference type="Gramene" id="RZC61070">
    <property type="protein sequence ID" value="RZC61070"/>
    <property type="gene ID" value="C5167_022846"/>
</dbReference>
<evidence type="ECO:0000313" key="3">
    <source>
        <dbReference type="Proteomes" id="UP000316621"/>
    </source>
</evidence>
<dbReference type="AlphaFoldDB" id="A0A4Y7JM16"/>
<keyword evidence="1" id="KW-0175">Coiled coil</keyword>
<proteinExistence type="predicted"/>
<reference evidence="2 3" key="1">
    <citation type="journal article" date="2018" name="Science">
        <title>The opium poppy genome and morphinan production.</title>
        <authorList>
            <person name="Guo L."/>
            <person name="Winzer T."/>
            <person name="Yang X."/>
            <person name="Li Y."/>
            <person name="Ning Z."/>
            <person name="He Z."/>
            <person name="Teodor R."/>
            <person name="Lu Y."/>
            <person name="Bowser T.A."/>
            <person name="Graham I.A."/>
            <person name="Ye K."/>
        </authorList>
    </citation>
    <scope>NUCLEOTIDE SEQUENCE [LARGE SCALE GENOMIC DNA]</scope>
    <source>
        <strain evidence="3">cv. HN1</strain>
        <tissue evidence="2">Leaves</tissue>
    </source>
</reference>
<sequence>MDSLLKNKDLADGQIMALTKSLEALQKDLKDRELQVQDLKQSLELQRQELNDCRDPHQQIALLTALLAKVNKVFGLKSKSSTLVIF</sequence>
<accession>A0A4Y7JM16</accession>
<protein>
    <submittedName>
        <fullName evidence="2">Uncharacterized protein</fullName>
    </submittedName>
</protein>
<dbReference type="Proteomes" id="UP000316621">
    <property type="component" value="Chromosome 5"/>
</dbReference>
<name>A0A4Y7JM16_PAPSO</name>
<keyword evidence="3" id="KW-1185">Reference proteome</keyword>
<evidence type="ECO:0000256" key="1">
    <source>
        <dbReference type="SAM" id="Coils"/>
    </source>
</evidence>
<organism evidence="2 3">
    <name type="scientific">Papaver somniferum</name>
    <name type="common">Opium poppy</name>
    <dbReference type="NCBI Taxonomy" id="3469"/>
    <lineage>
        <taxon>Eukaryota</taxon>
        <taxon>Viridiplantae</taxon>
        <taxon>Streptophyta</taxon>
        <taxon>Embryophyta</taxon>
        <taxon>Tracheophyta</taxon>
        <taxon>Spermatophyta</taxon>
        <taxon>Magnoliopsida</taxon>
        <taxon>Ranunculales</taxon>
        <taxon>Papaveraceae</taxon>
        <taxon>Papaveroideae</taxon>
        <taxon>Papaver</taxon>
    </lineage>
</organism>
<dbReference type="STRING" id="3469.A0A4Y7JM16"/>
<gene>
    <name evidence="2" type="ORF">C5167_022846</name>
</gene>
<evidence type="ECO:0000313" key="2">
    <source>
        <dbReference type="EMBL" id="RZC61070.1"/>
    </source>
</evidence>